<dbReference type="InterPro" id="IPR001841">
    <property type="entry name" value="Znf_RING"/>
</dbReference>
<dbReference type="FunFam" id="3.30.40.10:FF:000658">
    <property type="entry name" value="E3 ubiquitin-protein ligase APD2"/>
    <property type="match status" value="1"/>
</dbReference>
<keyword evidence="6" id="KW-0479">Metal-binding</keyword>
<evidence type="ECO:0000313" key="16">
    <source>
        <dbReference type="EMBL" id="EOY07202.1"/>
    </source>
</evidence>
<dbReference type="GO" id="GO:0000278">
    <property type="term" value="P:mitotic cell cycle"/>
    <property type="evidence" value="ECO:0007669"/>
    <property type="project" value="UniProtKB-ARBA"/>
</dbReference>
<keyword evidence="8" id="KW-0833">Ubl conjugation pathway</keyword>
<dbReference type="FunCoup" id="A0A061ES66">
    <property type="interactions" value="627"/>
</dbReference>
<dbReference type="OMA" id="WFFASIT"/>
<dbReference type="InParanoid" id="A0A061ES66"/>
<feature type="compositionally biased region" description="Low complexity" evidence="13">
    <location>
        <begin position="7"/>
        <end position="25"/>
    </location>
</feature>
<feature type="compositionally biased region" description="Low complexity" evidence="13">
    <location>
        <begin position="35"/>
        <end position="45"/>
    </location>
</feature>
<keyword evidence="5 14" id="KW-0812">Transmembrane</keyword>
<feature type="region of interest" description="Disordered" evidence="13">
    <location>
        <begin position="1"/>
        <end position="58"/>
    </location>
</feature>
<dbReference type="GO" id="GO:0043066">
    <property type="term" value="P:negative regulation of apoptotic process"/>
    <property type="evidence" value="ECO:0000318"/>
    <property type="project" value="GO_Central"/>
</dbReference>
<dbReference type="Pfam" id="PF16040">
    <property type="entry name" value="APD1-4_N"/>
    <property type="match status" value="1"/>
</dbReference>
<organism evidence="16 17">
    <name type="scientific">Theobroma cacao</name>
    <name type="common">Cacao</name>
    <name type="synonym">Cocoa</name>
    <dbReference type="NCBI Taxonomy" id="3641"/>
    <lineage>
        <taxon>Eukaryota</taxon>
        <taxon>Viridiplantae</taxon>
        <taxon>Streptophyta</taxon>
        <taxon>Embryophyta</taxon>
        <taxon>Tracheophyta</taxon>
        <taxon>Spermatophyta</taxon>
        <taxon>Magnoliopsida</taxon>
        <taxon>eudicotyledons</taxon>
        <taxon>Gunneridae</taxon>
        <taxon>Pentapetalae</taxon>
        <taxon>rosids</taxon>
        <taxon>malvids</taxon>
        <taxon>Malvales</taxon>
        <taxon>Malvaceae</taxon>
        <taxon>Byttnerioideae</taxon>
        <taxon>Theobroma</taxon>
    </lineage>
</organism>
<protein>
    <submittedName>
        <fullName evidence="16">RING/U-box superfamily protein, putative isoform 1</fullName>
    </submittedName>
</protein>
<dbReference type="Gene3D" id="3.30.40.10">
    <property type="entry name" value="Zinc/RING finger domain, C3HC4 (zinc finger)"/>
    <property type="match status" value="1"/>
</dbReference>
<evidence type="ECO:0000259" key="15">
    <source>
        <dbReference type="PROSITE" id="PS50089"/>
    </source>
</evidence>
<dbReference type="Pfam" id="PF16041">
    <property type="entry name" value="APD1-4_M"/>
    <property type="match status" value="1"/>
</dbReference>
<evidence type="ECO:0000256" key="9">
    <source>
        <dbReference type="ARBA" id="ARBA00022833"/>
    </source>
</evidence>
<name>A0A061ES66_THECC</name>
<comment type="subcellular location">
    <subcellularLocation>
        <location evidence="2">Endomembrane system</location>
    </subcellularLocation>
    <subcellularLocation>
        <location evidence="1">Membrane</location>
        <topology evidence="1">Multi-pass membrane protein</topology>
    </subcellularLocation>
</comment>
<evidence type="ECO:0000256" key="4">
    <source>
        <dbReference type="ARBA" id="ARBA00022679"/>
    </source>
</evidence>
<keyword evidence="11 14" id="KW-0472">Membrane</keyword>
<evidence type="ECO:0000256" key="3">
    <source>
        <dbReference type="ARBA" id="ARBA00004906"/>
    </source>
</evidence>
<dbReference type="PANTHER" id="PTHR46858">
    <property type="entry name" value="OS05G0521000 PROTEIN"/>
    <property type="match status" value="1"/>
</dbReference>
<evidence type="ECO:0000256" key="11">
    <source>
        <dbReference type="ARBA" id="ARBA00023136"/>
    </source>
</evidence>
<feature type="transmembrane region" description="Helical" evidence="14">
    <location>
        <begin position="101"/>
        <end position="124"/>
    </location>
</feature>
<dbReference type="GO" id="GO:0009705">
    <property type="term" value="C:plant-type vacuole membrane"/>
    <property type="evidence" value="ECO:0000318"/>
    <property type="project" value="GO_Central"/>
</dbReference>
<feature type="transmembrane region" description="Helical" evidence="14">
    <location>
        <begin position="339"/>
        <end position="360"/>
    </location>
</feature>
<evidence type="ECO:0000313" key="17">
    <source>
        <dbReference type="Proteomes" id="UP000026915"/>
    </source>
</evidence>
<dbReference type="InterPro" id="IPR032008">
    <property type="entry name" value="APD1-4_N"/>
</dbReference>
<evidence type="ECO:0000256" key="10">
    <source>
        <dbReference type="ARBA" id="ARBA00022989"/>
    </source>
</evidence>
<keyword evidence="9" id="KW-0862">Zinc</keyword>
<sequence>MAEPNRSSPSASASASASSSSSSSSYREDSGGAAGAAASSSGTSSQVREEEEGQDHEYRQHLQHFHNPELENQHIDLVSYRGNLSGFDDSSTVIGDDTWSCIIVVLTFWFFVSMTLILGVYGAVNIRVGPNCSLLLQPNPIFVQSVKVEEVDDTKPGLKLYGFYKSPSLDVVTTWSETRTATVQADSHKEWIHYLNRGSQVNISYNVNSAGSSVFLIIAQGSEGLSQWLEDPTYPNTTLSWNIVRGSGMIQQDIYRSSSYYIALGNLNSEDVEVELNITVRAFIYNTTEAYYRCTFGNGLCSLSVLFPQGNSVVLTSPGLEQSTSADDWSVRLSYGPRWIIYIVGIGGMTAIMLVAFNFLNKFQFTRGGETNLHYGENASARAPLLSNKDDDISSWGSSYDSVSSDEADLEDFLAAGSVEGTSIREGENSNNTRRLCAICFDAPRDCFFLPCGHCVACFACGSRIAEAAGTCPICRRNMKKAQQLQTEILYLPVLHSLVSFSLLNSIKREKEDLLLFLFSTRKWTGGKRVKAIVDRSCSRQVREAFLFLSLFPPTF</sequence>
<evidence type="ECO:0000256" key="14">
    <source>
        <dbReference type="SAM" id="Phobius"/>
    </source>
</evidence>
<dbReference type="STRING" id="3641.A0A061ES66"/>
<evidence type="ECO:0000256" key="8">
    <source>
        <dbReference type="ARBA" id="ARBA00022786"/>
    </source>
</evidence>
<accession>A0A061ES66</accession>
<dbReference type="GO" id="GO:0045931">
    <property type="term" value="P:positive regulation of mitotic cell cycle"/>
    <property type="evidence" value="ECO:0000318"/>
    <property type="project" value="GO_Central"/>
</dbReference>
<evidence type="ECO:0000256" key="13">
    <source>
        <dbReference type="SAM" id="MobiDB-lite"/>
    </source>
</evidence>
<dbReference type="PROSITE" id="PS50089">
    <property type="entry name" value="ZF_RING_2"/>
    <property type="match status" value="1"/>
</dbReference>
<evidence type="ECO:0000256" key="5">
    <source>
        <dbReference type="ARBA" id="ARBA00022692"/>
    </source>
</evidence>
<dbReference type="GO" id="GO:0008270">
    <property type="term" value="F:zinc ion binding"/>
    <property type="evidence" value="ECO:0007669"/>
    <property type="project" value="UniProtKB-KW"/>
</dbReference>
<dbReference type="Pfam" id="PF13920">
    <property type="entry name" value="zf-C3HC4_3"/>
    <property type="match status" value="1"/>
</dbReference>
<dbReference type="GO" id="GO:0005768">
    <property type="term" value="C:endosome"/>
    <property type="evidence" value="ECO:0000318"/>
    <property type="project" value="GO_Central"/>
</dbReference>
<keyword evidence="17" id="KW-1185">Reference proteome</keyword>
<dbReference type="InterPro" id="IPR013083">
    <property type="entry name" value="Znf_RING/FYVE/PHD"/>
</dbReference>
<evidence type="ECO:0000256" key="6">
    <source>
        <dbReference type="ARBA" id="ARBA00022723"/>
    </source>
</evidence>
<gene>
    <name evidence="16" type="ORF">TCM_021694</name>
</gene>
<evidence type="ECO:0000256" key="12">
    <source>
        <dbReference type="PROSITE-ProRule" id="PRU00175"/>
    </source>
</evidence>
<dbReference type="InterPro" id="IPR032010">
    <property type="entry name" value="APD1-4_M"/>
</dbReference>
<dbReference type="GO" id="GO:0009555">
    <property type="term" value="P:pollen development"/>
    <property type="evidence" value="ECO:0007669"/>
    <property type="project" value="UniProtKB-ARBA"/>
</dbReference>
<dbReference type="AlphaFoldDB" id="A0A061ES66"/>
<keyword evidence="7 12" id="KW-0863">Zinc-finger</keyword>
<dbReference type="GO" id="GO:0006511">
    <property type="term" value="P:ubiquitin-dependent protein catabolic process"/>
    <property type="evidence" value="ECO:0000318"/>
    <property type="project" value="GO_Central"/>
</dbReference>
<evidence type="ECO:0000256" key="1">
    <source>
        <dbReference type="ARBA" id="ARBA00004141"/>
    </source>
</evidence>
<keyword evidence="4" id="KW-0808">Transferase</keyword>
<proteinExistence type="predicted"/>
<keyword evidence="10 14" id="KW-1133">Transmembrane helix</keyword>
<evidence type="ECO:0000256" key="7">
    <source>
        <dbReference type="ARBA" id="ARBA00022771"/>
    </source>
</evidence>
<dbReference type="eggNOG" id="KOG4275">
    <property type="taxonomic scope" value="Eukaryota"/>
</dbReference>
<dbReference type="PANTHER" id="PTHR46858:SF5">
    <property type="entry name" value="E3 UBIQUITIN-PROTEIN LIGASE APD1-RELATED"/>
    <property type="match status" value="1"/>
</dbReference>
<dbReference type="GO" id="GO:0061630">
    <property type="term" value="F:ubiquitin protein ligase activity"/>
    <property type="evidence" value="ECO:0000318"/>
    <property type="project" value="GO_Central"/>
</dbReference>
<comment type="pathway">
    <text evidence="3">Protein modification; protein ubiquitination.</text>
</comment>
<dbReference type="SMART" id="SM00184">
    <property type="entry name" value="RING"/>
    <property type="match status" value="1"/>
</dbReference>
<dbReference type="SUPFAM" id="SSF57850">
    <property type="entry name" value="RING/U-box"/>
    <property type="match status" value="1"/>
</dbReference>
<reference evidence="16 17" key="1">
    <citation type="journal article" date="2013" name="Genome Biol.">
        <title>The genome sequence of the most widely cultivated cacao type and its use to identify candidate genes regulating pod color.</title>
        <authorList>
            <person name="Motamayor J.C."/>
            <person name="Mockaitis K."/>
            <person name="Schmutz J."/>
            <person name="Haiminen N."/>
            <person name="Iii D.L."/>
            <person name="Cornejo O."/>
            <person name="Findley S.D."/>
            <person name="Zheng P."/>
            <person name="Utro F."/>
            <person name="Royaert S."/>
            <person name="Saski C."/>
            <person name="Jenkins J."/>
            <person name="Podicheti R."/>
            <person name="Zhao M."/>
            <person name="Scheffler B.E."/>
            <person name="Stack J.C."/>
            <person name="Feltus F.A."/>
            <person name="Mustiga G.M."/>
            <person name="Amores F."/>
            <person name="Phillips W."/>
            <person name="Marelli J.P."/>
            <person name="May G.D."/>
            <person name="Shapiro H."/>
            <person name="Ma J."/>
            <person name="Bustamante C.D."/>
            <person name="Schnell R.J."/>
            <person name="Main D."/>
            <person name="Gilbert D."/>
            <person name="Parida L."/>
            <person name="Kuhn D.N."/>
        </authorList>
    </citation>
    <scope>NUCLEOTIDE SEQUENCE [LARGE SCALE GENOMIC DNA]</scope>
    <source>
        <strain evidence="17">cv. Matina 1-6</strain>
    </source>
</reference>
<feature type="domain" description="RING-type" evidence="15">
    <location>
        <begin position="437"/>
        <end position="476"/>
    </location>
</feature>
<dbReference type="EMBL" id="CM001883">
    <property type="protein sequence ID" value="EOY07202.1"/>
    <property type="molecule type" value="Genomic_DNA"/>
</dbReference>
<dbReference type="Proteomes" id="UP000026915">
    <property type="component" value="Chromosome 5"/>
</dbReference>
<evidence type="ECO:0000256" key="2">
    <source>
        <dbReference type="ARBA" id="ARBA00004308"/>
    </source>
</evidence>
<dbReference type="Gramene" id="EOY07202">
    <property type="protein sequence ID" value="EOY07202"/>
    <property type="gene ID" value="TCM_021694"/>
</dbReference>